<dbReference type="OrthoDB" id="9761809at2"/>
<dbReference type="InterPro" id="IPR036005">
    <property type="entry name" value="Creatinase/aminopeptidase-like"/>
</dbReference>
<evidence type="ECO:0000256" key="3">
    <source>
        <dbReference type="ARBA" id="ARBA00022801"/>
    </source>
</evidence>
<dbReference type="Gene3D" id="3.40.350.10">
    <property type="entry name" value="Creatinase/prolidase N-terminal domain"/>
    <property type="match status" value="1"/>
</dbReference>
<evidence type="ECO:0000256" key="4">
    <source>
        <dbReference type="ARBA" id="ARBA00023049"/>
    </source>
</evidence>
<dbReference type="GO" id="GO:0046872">
    <property type="term" value="F:metal ion binding"/>
    <property type="evidence" value="ECO:0007669"/>
    <property type="project" value="UniProtKB-KW"/>
</dbReference>
<keyword evidence="1" id="KW-0645">Protease</keyword>
<dbReference type="InterPro" id="IPR001131">
    <property type="entry name" value="Peptidase_M24B_aminopep-P_CS"/>
</dbReference>
<evidence type="ECO:0000256" key="5">
    <source>
        <dbReference type="RuleBase" id="RU000590"/>
    </source>
</evidence>
<keyword evidence="9" id="KW-1185">Reference proteome</keyword>
<dbReference type="SUPFAM" id="SSF53092">
    <property type="entry name" value="Creatinase/prolidase N-terminal domain"/>
    <property type="match status" value="1"/>
</dbReference>
<gene>
    <name evidence="8" type="ORF">FBR43_03825</name>
</gene>
<proteinExistence type="inferred from homology"/>
<keyword evidence="3" id="KW-0378">Hydrolase</keyword>
<dbReference type="AlphaFoldDB" id="A0A4U1L1I6"/>
<dbReference type="PANTHER" id="PTHR46112">
    <property type="entry name" value="AMINOPEPTIDASE"/>
    <property type="match status" value="1"/>
</dbReference>
<evidence type="ECO:0000256" key="1">
    <source>
        <dbReference type="ARBA" id="ARBA00022670"/>
    </source>
</evidence>
<accession>A0A4U1L1I6</accession>
<dbReference type="InterPro" id="IPR006311">
    <property type="entry name" value="TAT_signal"/>
</dbReference>
<dbReference type="GO" id="GO:0006508">
    <property type="term" value="P:proteolysis"/>
    <property type="evidence" value="ECO:0007669"/>
    <property type="project" value="UniProtKB-KW"/>
</dbReference>
<evidence type="ECO:0000259" key="6">
    <source>
        <dbReference type="Pfam" id="PF00557"/>
    </source>
</evidence>
<dbReference type="InterPro" id="IPR000587">
    <property type="entry name" value="Creatinase_N"/>
</dbReference>
<keyword evidence="4" id="KW-0482">Metalloprotease</keyword>
<evidence type="ECO:0000259" key="7">
    <source>
        <dbReference type="Pfam" id="PF01321"/>
    </source>
</evidence>
<reference evidence="8 9" key="1">
    <citation type="submission" date="2019-04" db="EMBL/GenBank/DDBJ databases">
        <authorList>
            <person name="Yang Y."/>
            <person name="Wei D."/>
        </authorList>
    </citation>
    <scope>NUCLEOTIDE SEQUENCE [LARGE SCALE GENOMIC DNA]</scope>
    <source>
        <strain evidence="8 9">L-1-4w-11</strain>
    </source>
</reference>
<dbReference type="InterPro" id="IPR000994">
    <property type="entry name" value="Pept_M24"/>
</dbReference>
<feature type="domain" description="Peptidase M24" evidence="6">
    <location>
        <begin position="193"/>
        <end position="397"/>
    </location>
</feature>
<dbReference type="InterPro" id="IPR050659">
    <property type="entry name" value="Peptidase_M24B"/>
</dbReference>
<dbReference type="EMBL" id="SWKR01000002">
    <property type="protein sequence ID" value="TKD49983.1"/>
    <property type="molecule type" value="Genomic_DNA"/>
</dbReference>
<dbReference type="Gene3D" id="3.90.230.10">
    <property type="entry name" value="Creatinase/methionine aminopeptidase superfamily"/>
    <property type="match status" value="1"/>
</dbReference>
<dbReference type="SUPFAM" id="SSF55920">
    <property type="entry name" value="Creatinase/aminopeptidase"/>
    <property type="match status" value="1"/>
</dbReference>
<keyword evidence="2 5" id="KW-0479">Metal-binding</keyword>
<dbReference type="Proteomes" id="UP000309138">
    <property type="component" value="Unassembled WGS sequence"/>
</dbReference>
<sequence>MSVAIDRRRALALGGMVAAGAVGAAIPHLARGTQTGIAAAAPIGTAERQARMAKAQRLMQQAGIGAMLVEAGSSLRYFTGIDWWRSERLTAALIPAEGPLCVVTPFFEEPSIREMLAVPGDVRVWQEDESPHALVAGWLREKRLADRPVAIEETVRYFAIDGLQKALPGVKVRSGADIVNACRMVKSPAEIALMQRASDITIAAYRATAPQIVRGIDGPAIFAIMAAEMRKLGAQTPSGGVQLNEGSALPHGSKERQVVRDGSVILMDCGCTIDGYHADISRTMVFGEADAKQRRLFEHVRLGQDVAMQAARVGRTAGSVDDAVRARYEKLGYGPGYRLPGLSHRTGHGIGLDVHEPVNLVHGEATPLAAGMCFSNEPGLYVPGSYGVRIEDCFYMTASGPRYFSQPPRSIDEPFA</sequence>
<dbReference type="PROSITE" id="PS51318">
    <property type="entry name" value="TAT"/>
    <property type="match status" value="1"/>
</dbReference>
<dbReference type="Pfam" id="PF00557">
    <property type="entry name" value="Peptidase_M24"/>
    <property type="match status" value="1"/>
</dbReference>
<feature type="domain" description="Creatinase N-terminal" evidence="7">
    <location>
        <begin position="51"/>
        <end position="185"/>
    </location>
</feature>
<dbReference type="GO" id="GO:0008237">
    <property type="term" value="F:metallopeptidase activity"/>
    <property type="evidence" value="ECO:0007669"/>
    <property type="project" value="UniProtKB-KW"/>
</dbReference>
<dbReference type="PROSITE" id="PS00491">
    <property type="entry name" value="PROLINE_PEPTIDASE"/>
    <property type="match status" value="1"/>
</dbReference>
<comment type="caution">
    <text evidence="8">The sequence shown here is derived from an EMBL/GenBank/DDBJ whole genome shotgun (WGS) entry which is preliminary data.</text>
</comment>
<protein>
    <submittedName>
        <fullName evidence="8">Aminopeptidase P family protein</fullName>
    </submittedName>
</protein>
<name>A0A4U1L1I6_9SPHN</name>
<dbReference type="RefSeq" id="WP_136941925.1">
    <property type="nucleotide sequence ID" value="NZ_SWKR01000002.1"/>
</dbReference>
<comment type="similarity">
    <text evidence="5">Belongs to the peptidase M24B family.</text>
</comment>
<dbReference type="InterPro" id="IPR029149">
    <property type="entry name" value="Creatin/AminoP/Spt16_N"/>
</dbReference>
<evidence type="ECO:0000313" key="9">
    <source>
        <dbReference type="Proteomes" id="UP000309138"/>
    </source>
</evidence>
<evidence type="ECO:0000256" key="2">
    <source>
        <dbReference type="ARBA" id="ARBA00022723"/>
    </source>
</evidence>
<organism evidence="8 9">
    <name type="scientific">Sphingomonas baiyangensis</name>
    <dbReference type="NCBI Taxonomy" id="2572576"/>
    <lineage>
        <taxon>Bacteria</taxon>
        <taxon>Pseudomonadati</taxon>
        <taxon>Pseudomonadota</taxon>
        <taxon>Alphaproteobacteria</taxon>
        <taxon>Sphingomonadales</taxon>
        <taxon>Sphingomonadaceae</taxon>
        <taxon>Sphingomonas</taxon>
    </lineage>
</organism>
<evidence type="ECO:0000313" key="8">
    <source>
        <dbReference type="EMBL" id="TKD49983.1"/>
    </source>
</evidence>
<dbReference type="PANTHER" id="PTHR46112:SF3">
    <property type="entry name" value="AMINOPEPTIDASE YPDF"/>
    <property type="match status" value="1"/>
</dbReference>
<keyword evidence="8" id="KW-0031">Aminopeptidase</keyword>
<dbReference type="Pfam" id="PF01321">
    <property type="entry name" value="Creatinase_N"/>
    <property type="match status" value="1"/>
</dbReference>
<dbReference type="GO" id="GO:0004177">
    <property type="term" value="F:aminopeptidase activity"/>
    <property type="evidence" value="ECO:0007669"/>
    <property type="project" value="UniProtKB-KW"/>
</dbReference>